<proteinExistence type="predicted"/>
<dbReference type="PANTHER" id="PTHR24198:SF165">
    <property type="entry name" value="ANKYRIN REPEAT-CONTAINING PROTEIN-RELATED"/>
    <property type="match status" value="1"/>
</dbReference>
<accession>A0A834CVA5</accession>
<dbReference type="AlphaFoldDB" id="A0A834CVA5"/>
<dbReference type="PRINTS" id="PR01415">
    <property type="entry name" value="ANKYRIN"/>
</dbReference>
<dbReference type="Proteomes" id="UP000646548">
    <property type="component" value="Unassembled WGS sequence"/>
</dbReference>
<feature type="repeat" description="ANK" evidence="3">
    <location>
        <begin position="158"/>
        <end position="190"/>
    </location>
</feature>
<name>A0A834CVA5_ORYME</name>
<dbReference type="PROSITE" id="PS50297">
    <property type="entry name" value="ANK_REP_REGION"/>
    <property type="match status" value="5"/>
</dbReference>
<dbReference type="InterPro" id="IPR002110">
    <property type="entry name" value="Ankyrin_rpt"/>
</dbReference>
<sequence>MKNKPSVCLTTRHASSDITTNFNGDADPVIWAIRRGDVKELQDLATSSPVSLLKENKDGWIPVHDAAFCGQTECLKIILKAHPGLVDKRTLQEQTSLLLAVSCGHLPCVRCLLESGADPDISNNNRETALYKACELENVEMVSLLLSYGATVNQRCAQGWTALHEAVARDNTEICDILVGAGAMLNPAHTYSIPPLNVAAQKGHMRALCYLIDKDANKPANSGLLPLHIAAKYGHHEIVSQLVSVTSRAKLRHSWISPLHLAAEHNRHAAAAVLLKAGADVNDTLAHSHAVQYSDRRATALYFAVANGSTKTAELLLTLVPA</sequence>
<dbReference type="GO" id="GO:0005737">
    <property type="term" value="C:cytoplasm"/>
    <property type="evidence" value="ECO:0007669"/>
    <property type="project" value="TreeGrafter"/>
</dbReference>
<organism evidence="4 5">
    <name type="scientific">Oryzias melastigma</name>
    <name type="common">Marine medaka</name>
    <dbReference type="NCBI Taxonomy" id="30732"/>
    <lineage>
        <taxon>Eukaryota</taxon>
        <taxon>Metazoa</taxon>
        <taxon>Chordata</taxon>
        <taxon>Craniata</taxon>
        <taxon>Vertebrata</taxon>
        <taxon>Euteleostomi</taxon>
        <taxon>Actinopterygii</taxon>
        <taxon>Neopterygii</taxon>
        <taxon>Teleostei</taxon>
        <taxon>Neoteleostei</taxon>
        <taxon>Acanthomorphata</taxon>
        <taxon>Ovalentaria</taxon>
        <taxon>Atherinomorphae</taxon>
        <taxon>Beloniformes</taxon>
        <taxon>Adrianichthyidae</taxon>
        <taxon>Oryziinae</taxon>
        <taxon>Oryzias</taxon>
    </lineage>
</organism>
<dbReference type="EMBL" id="WKFB01000177">
    <property type="protein sequence ID" value="KAF6732870.1"/>
    <property type="molecule type" value="Genomic_DNA"/>
</dbReference>
<evidence type="ECO:0000313" key="4">
    <source>
        <dbReference type="EMBL" id="KAF6732870.1"/>
    </source>
</evidence>
<feature type="repeat" description="ANK" evidence="3">
    <location>
        <begin position="222"/>
        <end position="254"/>
    </location>
</feature>
<evidence type="ECO:0000256" key="1">
    <source>
        <dbReference type="ARBA" id="ARBA00022737"/>
    </source>
</evidence>
<gene>
    <name evidence="4" type="ORF">FQA47_024037</name>
</gene>
<reference evidence="4" key="1">
    <citation type="journal article" name="BMC Genomics">
        <title>Long-read sequencing and de novo genome assembly of marine medaka (Oryzias melastigma).</title>
        <authorList>
            <person name="Liang P."/>
            <person name="Saqib H.S.A."/>
            <person name="Ni X."/>
            <person name="Shen Y."/>
        </authorList>
    </citation>
    <scope>NUCLEOTIDE SEQUENCE</scope>
    <source>
        <strain evidence="4">Bigg-433</strain>
    </source>
</reference>
<feature type="repeat" description="ANK" evidence="3">
    <location>
        <begin position="254"/>
        <end position="282"/>
    </location>
</feature>
<evidence type="ECO:0000313" key="5">
    <source>
        <dbReference type="Proteomes" id="UP000646548"/>
    </source>
</evidence>
<dbReference type="InterPro" id="IPR036770">
    <property type="entry name" value="Ankyrin_rpt-contain_sf"/>
</dbReference>
<dbReference type="SMART" id="SM00248">
    <property type="entry name" value="ANK"/>
    <property type="match status" value="8"/>
</dbReference>
<dbReference type="PANTHER" id="PTHR24198">
    <property type="entry name" value="ANKYRIN REPEAT AND PROTEIN KINASE DOMAIN-CONTAINING PROTEIN"/>
    <property type="match status" value="1"/>
</dbReference>
<dbReference type="Pfam" id="PF00023">
    <property type="entry name" value="Ank"/>
    <property type="match status" value="1"/>
</dbReference>
<comment type="caution">
    <text evidence="4">The sequence shown here is derived from an EMBL/GenBank/DDBJ whole genome shotgun (WGS) entry which is preliminary data.</text>
</comment>
<evidence type="ECO:0000256" key="2">
    <source>
        <dbReference type="ARBA" id="ARBA00023043"/>
    </source>
</evidence>
<feature type="repeat" description="ANK" evidence="3">
    <location>
        <begin position="125"/>
        <end position="157"/>
    </location>
</feature>
<evidence type="ECO:0000256" key="3">
    <source>
        <dbReference type="PROSITE-ProRule" id="PRU00023"/>
    </source>
</evidence>
<protein>
    <submittedName>
        <fullName evidence="4">Ankyrin repeat and SOCS box protein 2</fullName>
    </submittedName>
</protein>
<keyword evidence="2 3" id="KW-0040">ANK repeat</keyword>
<dbReference type="SUPFAM" id="SSF48403">
    <property type="entry name" value="Ankyrin repeat"/>
    <property type="match status" value="2"/>
</dbReference>
<dbReference type="PROSITE" id="PS50088">
    <property type="entry name" value="ANK_REPEAT"/>
    <property type="match status" value="5"/>
</dbReference>
<feature type="repeat" description="ANK" evidence="3">
    <location>
        <begin position="92"/>
        <end position="124"/>
    </location>
</feature>
<dbReference type="Pfam" id="PF12796">
    <property type="entry name" value="Ank_2"/>
    <property type="match status" value="2"/>
</dbReference>
<dbReference type="Gene3D" id="1.25.40.20">
    <property type="entry name" value="Ankyrin repeat-containing domain"/>
    <property type="match status" value="3"/>
</dbReference>
<keyword evidence="1" id="KW-0677">Repeat</keyword>